<dbReference type="Proteomes" id="UP001218188">
    <property type="component" value="Unassembled WGS sequence"/>
</dbReference>
<dbReference type="EMBL" id="JARJCM010000075">
    <property type="protein sequence ID" value="KAJ7032186.1"/>
    <property type="molecule type" value="Genomic_DNA"/>
</dbReference>
<evidence type="ECO:0000313" key="1">
    <source>
        <dbReference type="EMBL" id="KAJ7032186.1"/>
    </source>
</evidence>
<dbReference type="AlphaFoldDB" id="A0AAD6SS74"/>
<proteinExistence type="predicted"/>
<evidence type="ECO:0000313" key="2">
    <source>
        <dbReference type="Proteomes" id="UP001218188"/>
    </source>
</evidence>
<name>A0AAD6SS74_9AGAR</name>
<reference evidence="1" key="1">
    <citation type="submission" date="2023-03" db="EMBL/GenBank/DDBJ databases">
        <title>Massive genome expansion in bonnet fungi (Mycena s.s.) driven by repeated elements and novel gene families across ecological guilds.</title>
        <authorList>
            <consortium name="Lawrence Berkeley National Laboratory"/>
            <person name="Harder C.B."/>
            <person name="Miyauchi S."/>
            <person name="Viragh M."/>
            <person name="Kuo A."/>
            <person name="Thoen E."/>
            <person name="Andreopoulos B."/>
            <person name="Lu D."/>
            <person name="Skrede I."/>
            <person name="Drula E."/>
            <person name="Henrissat B."/>
            <person name="Morin E."/>
            <person name="Kohler A."/>
            <person name="Barry K."/>
            <person name="LaButti K."/>
            <person name="Morin E."/>
            <person name="Salamov A."/>
            <person name="Lipzen A."/>
            <person name="Mereny Z."/>
            <person name="Hegedus B."/>
            <person name="Baldrian P."/>
            <person name="Stursova M."/>
            <person name="Weitz H."/>
            <person name="Taylor A."/>
            <person name="Grigoriev I.V."/>
            <person name="Nagy L.G."/>
            <person name="Martin F."/>
            <person name="Kauserud H."/>
        </authorList>
    </citation>
    <scope>NUCLEOTIDE SEQUENCE</scope>
    <source>
        <strain evidence="1">CBHHK200</strain>
    </source>
</reference>
<protein>
    <submittedName>
        <fullName evidence="1">Uncharacterized protein</fullName>
    </submittedName>
</protein>
<sequence length="297" mass="33510">MPTPRSDRLLVLTILSFVSPPPPYPSSVMFSILELPDVPATPGHRLQSREELTELIIKADDLIKERETVCKSLLESNVTLKNKHHAMTLSLPAFRQPLAIRPHCRMPRSRYWNTGQDASFISNHSDSSCVYLKRQARRISISPNDIFVLADQNAEQMQKLETVESEALTVDRTGRRALKQLLRAELEKTQARSEVLEKIAQAGTEKIVEEITASGRSDDGAIRNFAPAGFFSKSVLSPSSSVEFLQDDEDEERENSYGAEHFATEGRHSEMEAMAVKPFEHPHRTRCLNKSGQWKRG</sequence>
<gene>
    <name evidence="1" type="ORF">C8F04DRAFT_1262147</name>
</gene>
<organism evidence="1 2">
    <name type="scientific">Mycena alexandri</name>
    <dbReference type="NCBI Taxonomy" id="1745969"/>
    <lineage>
        <taxon>Eukaryota</taxon>
        <taxon>Fungi</taxon>
        <taxon>Dikarya</taxon>
        <taxon>Basidiomycota</taxon>
        <taxon>Agaricomycotina</taxon>
        <taxon>Agaricomycetes</taxon>
        <taxon>Agaricomycetidae</taxon>
        <taxon>Agaricales</taxon>
        <taxon>Marasmiineae</taxon>
        <taxon>Mycenaceae</taxon>
        <taxon>Mycena</taxon>
    </lineage>
</organism>
<comment type="caution">
    <text evidence="1">The sequence shown here is derived from an EMBL/GenBank/DDBJ whole genome shotgun (WGS) entry which is preliminary data.</text>
</comment>
<accession>A0AAD6SS74</accession>
<keyword evidence="2" id="KW-1185">Reference proteome</keyword>